<sequence length="287" mass="30322">MRPAGFAQAVERSRRGVRPVNVLERAIRAGPHLLYTPRICCGALEDHVAAGRVARALVTRDAVVATAVRGGHVGYALTVTTAAGDAEGADGPVPYVAWYLNKLQGFESATDYVVTLDYAGEIAPSTSSPTTGCSTRSSTCRSASCRRGSTGSPRATAWRSRARTSTPRTSAGTSSDPTRPASRPARARPAPSSRRGRRRPGGGSLGRRARLIRERTGEGRRADARRPSPVPVARYRSASLACTRVRASGHSAGSDAFGASQKTNTLDLMLAAWLRCAVACGSWRAYA</sequence>
<feature type="region of interest" description="Disordered" evidence="1">
    <location>
        <begin position="124"/>
        <end position="232"/>
    </location>
</feature>
<organism evidence="2 3">
    <name type="scientific">Clavibacter michiganensis subsp. michiganensis</name>
    <dbReference type="NCBI Taxonomy" id="33013"/>
    <lineage>
        <taxon>Bacteria</taxon>
        <taxon>Bacillati</taxon>
        <taxon>Actinomycetota</taxon>
        <taxon>Actinomycetes</taxon>
        <taxon>Micrococcales</taxon>
        <taxon>Microbacteriaceae</taxon>
        <taxon>Clavibacter</taxon>
    </lineage>
</organism>
<gene>
    <name evidence="2" type="ORF">CMMCAS07_07590</name>
</gene>
<evidence type="ECO:0000256" key="1">
    <source>
        <dbReference type="SAM" id="MobiDB-lite"/>
    </source>
</evidence>
<feature type="compositionally biased region" description="Low complexity" evidence="1">
    <location>
        <begin position="124"/>
        <end position="193"/>
    </location>
</feature>
<keyword evidence="3" id="KW-1185">Reference proteome</keyword>
<dbReference type="EMBL" id="MDHH01000001">
    <property type="protein sequence ID" value="OUE04795.1"/>
    <property type="molecule type" value="Genomic_DNA"/>
</dbReference>
<evidence type="ECO:0000313" key="3">
    <source>
        <dbReference type="Proteomes" id="UP000195062"/>
    </source>
</evidence>
<proteinExistence type="predicted"/>
<dbReference type="AlphaFoldDB" id="A0A251XMV7"/>
<accession>A0A251XMV7</accession>
<name>A0A251XMV7_CLAMM</name>
<comment type="caution">
    <text evidence="2">The sequence shown here is derived from an EMBL/GenBank/DDBJ whole genome shotgun (WGS) entry which is preliminary data.</text>
</comment>
<reference evidence="2 3" key="1">
    <citation type="submission" date="2016-08" db="EMBL/GenBank/DDBJ databases">
        <title>Genome sequence of Clavibacter michiganensis subsp. michiganensis strain CASJ007.</title>
        <authorList>
            <person name="Thapa S.P."/>
            <person name="Coaker G."/>
        </authorList>
    </citation>
    <scope>NUCLEOTIDE SEQUENCE [LARGE SCALE GENOMIC DNA]</scope>
    <source>
        <strain evidence="2">CASJ007</strain>
    </source>
</reference>
<evidence type="ECO:0000313" key="2">
    <source>
        <dbReference type="EMBL" id="OUE04795.1"/>
    </source>
</evidence>
<protein>
    <submittedName>
        <fullName evidence="2">Uncharacterized protein</fullName>
    </submittedName>
</protein>
<dbReference type="Proteomes" id="UP000195062">
    <property type="component" value="Unassembled WGS sequence"/>
</dbReference>
<feature type="compositionally biased region" description="Basic and acidic residues" evidence="1">
    <location>
        <begin position="211"/>
        <end position="226"/>
    </location>
</feature>